<reference evidence="3 4" key="1">
    <citation type="journal article" date="2015" name="Parasit. Vectors">
        <title>Draft genome of the scabies mite.</title>
        <authorList>
            <person name="Rider S.D.Jr."/>
            <person name="Morgan M.S."/>
            <person name="Arlian L.G."/>
        </authorList>
    </citation>
    <scope>NUCLEOTIDE SEQUENCE [LARGE SCALE GENOMIC DNA]</scope>
    <source>
        <strain evidence="3">Arlian Lab</strain>
    </source>
</reference>
<organism evidence="3 4">
    <name type="scientific">Sarcoptes scabiei</name>
    <name type="common">Itch mite</name>
    <name type="synonym">Acarus scabiei</name>
    <dbReference type="NCBI Taxonomy" id="52283"/>
    <lineage>
        <taxon>Eukaryota</taxon>
        <taxon>Metazoa</taxon>
        <taxon>Ecdysozoa</taxon>
        <taxon>Arthropoda</taxon>
        <taxon>Chelicerata</taxon>
        <taxon>Arachnida</taxon>
        <taxon>Acari</taxon>
        <taxon>Acariformes</taxon>
        <taxon>Sarcoptiformes</taxon>
        <taxon>Astigmata</taxon>
        <taxon>Psoroptidia</taxon>
        <taxon>Sarcoptoidea</taxon>
        <taxon>Sarcoptidae</taxon>
        <taxon>Sarcoptinae</taxon>
        <taxon>Sarcoptes</taxon>
    </lineage>
</organism>
<protein>
    <submittedName>
        <fullName evidence="3">Uncharacterized protein</fullName>
    </submittedName>
</protein>
<keyword evidence="2" id="KW-1133">Transmembrane helix</keyword>
<dbReference type="VEuPathDB" id="VectorBase:SSCA010311"/>
<evidence type="ECO:0000256" key="2">
    <source>
        <dbReference type="SAM" id="Phobius"/>
    </source>
</evidence>
<name>A0A132AGJ1_SARSC</name>
<feature type="transmembrane region" description="Helical" evidence="2">
    <location>
        <begin position="142"/>
        <end position="160"/>
    </location>
</feature>
<sequence length="267" mass="31016">MFRISSNSSDMARNRSSRFCFLKSKDLEKNSTRTTKFWTSNRSYHKPMRLNRRKSSASEFEILFSIFSIISSLKLIDAEICRRVSTTNKLEVFDCPRIFESNFKAWCCGSNSAEPICCNWAERAKELGYEQTIFTLNGLSKILISLLILFTILSLLYYFCGKVIRYYNSKRQNQFNNHRSNILLDSSRFIEFERDQITIPNAPEHQEELPPPYHEAISQLSPCPHLTNLPVLTESVPNIGSDQSLMRLLEDRPSSKRQENSEQSKIN</sequence>
<comment type="caution">
    <text evidence="3">The sequence shown here is derived from an EMBL/GenBank/DDBJ whole genome shotgun (WGS) entry which is preliminary data.</text>
</comment>
<feature type="compositionally biased region" description="Basic and acidic residues" evidence="1">
    <location>
        <begin position="248"/>
        <end position="267"/>
    </location>
</feature>
<gene>
    <name evidence="3" type="ORF">QR98_0086760</name>
</gene>
<evidence type="ECO:0000313" key="3">
    <source>
        <dbReference type="EMBL" id="KPM10126.1"/>
    </source>
</evidence>
<keyword evidence="2" id="KW-0472">Membrane</keyword>
<keyword evidence="2" id="KW-0812">Transmembrane</keyword>
<dbReference type="AlphaFoldDB" id="A0A132AGJ1"/>
<feature type="region of interest" description="Disordered" evidence="1">
    <location>
        <begin position="244"/>
        <end position="267"/>
    </location>
</feature>
<evidence type="ECO:0000313" key="4">
    <source>
        <dbReference type="Proteomes" id="UP000616769"/>
    </source>
</evidence>
<evidence type="ECO:0000256" key="1">
    <source>
        <dbReference type="SAM" id="MobiDB-lite"/>
    </source>
</evidence>
<dbReference type="Proteomes" id="UP000616769">
    <property type="component" value="Unassembled WGS sequence"/>
</dbReference>
<proteinExistence type="predicted"/>
<dbReference type="EMBL" id="JXLN01014557">
    <property type="protein sequence ID" value="KPM10126.1"/>
    <property type="molecule type" value="Genomic_DNA"/>
</dbReference>
<accession>A0A132AGJ1</accession>